<reference evidence="2 3" key="1">
    <citation type="submission" date="2019-01" db="EMBL/GenBank/DDBJ databases">
        <title>Draft Genome and Complete Hox-Cluster Characterization of the Sterlet Sturgeon (Acipenser ruthenus).</title>
        <authorList>
            <person name="Wei Q."/>
        </authorList>
    </citation>
    <scope>NUCLEOTIDE SEQUENCE [LARGE SCALE GENOMIC DNA]</scope>
    <source>
        <strain evidence="2">WHYD16114868_AA</strain>
        <tissue evidence="2">Blood</tissue>
    </source>
</reference>
<dbReference type="AlphaFoldDB" id="A0A444U4M9"/>
<sequence>MDLTATIRRPTEEDEDGDIGKPERGKGGPKKGGRQKRVQRSQDSWHCLLKPGQPLQCSLAKHKHDQKK</sequence>
<dbReference type="EMBL" id="SCEB01215326">
    <property type="protein sequence ID" value="RXM30124.1"/>
    <property type="molecule type" value="Genomic_DNA"/>
</dbReference>
<evidence type="ECO:0000313" key="2">
    <source>
        <dbReference type="EMBL" id="RXM30124.1"/>
    </source>
</evidence>
<proteinExistence type="predicted"/>
<keyword evidence="3" id="KW-1185">Reference proteome</keyword>
<evidence type="ECO:0000313" key="3">
    <source>
        <dbReference type="Proteomes" id="UP000289886"/>
    </source>
</evidence>
<gene>
    <name evidence="2" type="ORF">EOD39_8145</name>
</gene>
<protein>
    <submittedName>
        <fullName evidence="2">Uncharacterized protein</fullName>
    </submittedName>
</protein>
<comment type="caution">
    <text evidence="2">The sequence shown here is derived from an EMBL/GenBank/DDBJ whole genome shotgun (WGS) entry which is preliminary data.</text>
</comment>
<feature type="region of interest" description="Disordered" evidence="1">
    <location>
        <begin position="1"/>
        <end position="49"/>
    </location>
</feature>
<accession>A0A444U4M9</accession>
<feature type="compositionally biased region" description="Basic residues" evidence="1">
    <location>
        <begin position="27"/>
        <end position="39"/>
    </location>
</feature>
<name>A0A444U4M9_ACIRT</name>
<organism evidence="2 3">
    <name type="scientific">Acipenser ruthenus</name>
    <name type="common">Sterlet sturgeon</name>
    <dbReference type="NCBI Taxonomy" id="7906"/>
    <lineage>
        <taxon>Eukaryota</taxon>
        <taxon>Metazoa</taxon>
        <taxon>Chordata</taxon>
        <taxon>Craniata</taxon>
        <taxon>Vertebrata</taxon>
        <taxon>Euteleostomi</taxon>
        <taxon>Actinopterygii</taxon>
        <taxon>Chondrostei</taxon>
        <taxon>Acipenseriformes</taxon>
        <taxon>Acipenseridae</taxon>
        <taxon>Acipenser</taxon>
    </lineage>
</organism>
<evidence type="ECO:0000256" key="1">
    <source>
        <dbReference type="SAM" id="MobiDB-lite"/>
    </source>
</evidence>
<dbReference type="Proteomes" id="UP000289886">
    <property type="component" value="Unassembled WGS sequence"/>
</dbReference>